<sequence>MEMKMLRWMAGITGAGYTRNEKISGKSGIAPIANKLRETRFRWYGHVLRGDEDTVYKVSLDLEIPGKNEQDEYKVIKP</sequence>
<dbReference type="Proteomes" id="UP000054047">
    <property type="component" value="Unassembled WGS sequence"/>
</dbReference>
<dbReference type="OrthoDB" id="5848222at2759"/>
<reference evidence="1 2" key="1">
    <citation type="submission" date="2013-12" db="EMBL/GenBank/DDBJ databases">
        <title>Draft genome of the parsitic nematode Ancylostoma duodenale.</title>
        <authorList>
            <person name="Mitreva M."/>
        </authorList>
    </citation>
    <scope>NUCLEOTIDE SEQUENCE [LARGE SCALE GENOMIC DNA]</scope>
    <source>
        <strain evidence="1 2">Zhejiang</strain>
    </source>
</reference>
<dbReference type="EMBL" id="KN726158">
    <property type="protein sequence ID" value="KIH69429.1"/>
    <property type="molecule type" value="Genomic_DNA"/>
</dbReference>
<organism evidence="1 2">
    <name type="scientific">Ancylostoma duodenale</name>
    <dbReference type="NCBI Taxonomy" id="51022"/>
    <lineage>
        <taxon>Eukaryota</taxon>
        <taxon>Metazoa</taxon>
        <taxon>Ecdysozoa</taxon>
        <taxon>Nematoda</taxon>
        <taxon>Chromadorea</taxon>
        <taxon>Rhabditida</taxon>
        <taxon>Rhabditina</taxon>
        <taxon>Rhabditomorpha</taxon>
        <taxon>Strongyloidea</taxon>
        <taxon>Ancylostomatidae</taxon>
        <taxon>Ancylostomatinae</taxon>
        <taxon>Ancylostoma</taxon>
    </lineage>
</organism>
<evidence type="ECO:0000313" key="1">
    <source>
        <dbReference type="EMBL" id="KIH69429.1"/>
    </source>
</evidence>
<proteinExistence type="predicted"/>
<accession>A0A0C2HCN0</accession>
<gene>
    <name evidence="1" type="ORF">ANCDUO_00229</name>
</gene>
<evidence type="ECO:0000313" key="2">
    <source>
        <dbReference type="Proteomes" id="UP000054047"/>
    </source>
</evidence>
<keyword evidence="2" id="KW-1185">Reference proteome</keyword>
<dbReference type="AlphaFoldDB" id="A0A0C2HCN0"/>
<protein>
    <submittedName>
        <fullName evidence="1">Uncharacterized protein</fullName>
    </submittedName>
</protein>
<name>A0A0C2HCN0_9BILA</name>